<keyword evidence="9 10" id="KW-0742">SOS response</keyword>
<comment type="caution">
    <text evidence="12">The sequence shown here is derived from an EMBL/GenBank/DDBJ whole genome shotgun (WGS) entry which is preliminary data.</text>
</comment>
<dbReference type="GO" id="GO:0003697">
    <property type="term" value="F:single-stranded DNA binding"/>
    <property type="evidence" value="ECO:0007669"/>
    <property type="project" value="UniProtKB-UniRule"/>
</dbReference>
<keyword evidence="4 9" id="KW-0963">Cytoplasm</keyword>
<evidence type="ECO:0000256" key="3">
    <source>
        <dbReference type="ARBA" id="ARBA00020170"/>
    </source>
</evidence>
<protein>
    <recommendedName>
        <fullName evidence="3 9">DNA replication and repair protein RecF</fullName>
    </recommendedName>
</protein>
<dbReference type="EMBL" id="JFKE01000001">
    <property type="protein sequence ID" value="KAJ57366.1"/>
    <property type="molecule type" value="Genomic_DNA"/>
</dbReference>
<feature type="binding site" evidence="9">
    <location>
        <begin position="33"/>
        <end position="40"/>
    </location>
    <ligand>
        <name>ATP</name>
        <dbReference type="ChEBI" id="CHEBI:30616"/>
    </ligand>
</feature>
<dbReference type="InterPro" id="IPR018078">
    <property type="entry name" value="DNA-binding_RecF_CS"/>
</dbReference>
<comment type="subcellular location">
    <subcellularLocation>
        <location evidence="1 9 10">Cytoplasm</location>
    </subcellularLocation>
</comment>
<name>A0A037ZLR0_9RHOB</name>
<dbReference type="Gene3D" id="1.20.1050.90">
    <property type="entry name" value="RecF/RecN/SMC, N-terminal domain"/>
    <property type="match status" value="1"/>
</dbReference>
<dbReference type="Pfam" id="PF02463">
    <property type="entry name" value="SMC_N"/>
    <property type="match status" value="1"/>
</dbReference>
<sequence>MTGLYLTSLVLSHFRSHKTARLSLDGRPVAIHGPNGAGKTNVLEAVSMLSPGRGLRRATADEIARRPEALGWKVRADLHSLHQDHEVETWSENAAPRSVRIDGKTAGQVALGRIARMLWLIPAMDRLWIEGAEGRRRFLDRMVLSFDPGHAEAALTYEKAMRERNRLLKDQVRDAHWYGALEAQMASAGALVHAARVEALARISAAQDGAETAFPTADLTLLAPEGEDMPQTQGDLATAFAESRPRDMAAGRTLVGPHRADLGAVYAAKGVAAKQCSTGEQKALLISLILANGRALSAEFGAAPILLLDEVSAHLDAGRRAALYDEICALGAQAFLTGTGPELFAELGDRAQHFEVTETAGVSQITEGTQP</sequence>
<evidence type="ECO:0000256" key="7">
    <source>
        <dbReference type="ARBA" id="ARBA00022840"/>
    </source>
</evidence>
<dbReference type="HAMAP" id="MF_00365">
    <property type="entry name" value="RecF"/>
    <property type="match status" value="1"/>
</dbReference>
<evidence type="ECO:0000256" key="9">
    <source>
        <dbReference type="HAMAP-Rule" id="MF_00365"/>
    </source>
</evidence>
<comment type="function">
    <text evidence="9 10">The RecF protein is involved in DNA metabolism; it is required for DNA replication and normal SOS inducibility. RecF binds preferentially to single-stranded, linear DNA. It also seems to bind ATP.</text>
</comment>
<dbReference type="GO" id="GO:0005524">
    <property type="term" value="F:ATP binding"/>
    <property type="evidence" value="ECO:0007669"/>
    <property type="project" value="UniProtKB-UniRule"/>
</dbReference>
<dbReference type="GO" id="GO:0009432">
    <property type="term" value="P:SOS response"/>
    <property type="evidence" value="ECO:0007669"/>
    <property type="project" value="UniProtKB-UniRule"/>
</dbReference>
<reference evidence="12 13" key="1">
    <citation type="submission" date="2014-03" db="EMBL/GenBank/DDBJ databases">
        <title>Draft Genome Sequence of Actibacterium mucosum KCTC 23349, a Marine Alphaproteobacterium with Complex Ionic Requirements Isolated from Mediterranean Seawater at Malvarrosa Beach, Valencia, Spain.</title>
        <authorList>
            <person name="Arahal D.R."/>
            <person name="Shao Z."/>
            <person name="Lai Q."/>
            <person name="Pujalte M.J."/>
        </authorList>
    </citation>
    <scope>NUCLEOTIDE SEQUENCE [LARGE SCALE GENOMIC DNA]</scope>
    <source>
        <strain evidence="12 13">KCTC 23349</strain>
    </source>
</reference>
<keyword evidence="9 10" id="KW-0234">DNA repair</keyword>
<dbReference type="SUPFAM" id="SSF52540">
    <property type="entry name" value="P-loop containing nucleoside triphosphate hydrolases"/>
    <property type="match status" value="1"/>
</dbReference>
<evidence type="ECO:0000313" key="12">
    <source>
        <dbReference type="EMBL" id="KAJ57366.1"/>
    </source>
</evidence>
<dbReference type="Proteomes" id="UP000026249">
    <property type="component" value="Unassembled WGS sequence"/>
</dbReference>
<dbReference type="GO" id="GO:0005737">
    <property type="term" value="C:cytoplasm"/>
    <property type="evidence" value="ECO:0007669"/>
    <property type="project" value="UniProtKB-SubCell"/>
</dbReference>
<evidence type="ECO:0000259" key="11">
    <source>
        <dbReference type="SMART" id="SM00382"/>
    </source>
</evidence>
<keyword evidence="8 9" id="KW-0238">DNA-binding</keyword>
<dbReference type="PROSITE" id="PS00618">
    <property type="entry name" value="RECF_2"/>
    <property type="match status" value="1"/>
</dbReference>
<dbReference type="SMART" id="SM00382">
    <property type="entry name" value="AAA"/>
    <property type="match status" value="1"/>
</dbReference>
<dbReference type="OrthoDB" id="9803889at2"/>
<gene>
    <name evidence="9" type="primary">recF</name>
    <name evidence="12" type="ORF">ACMU_02365</name>
</gene>
<dbReference type="GO" id="GO:0006302">
    <property type="term" value="P:double-strand break repair"/>
    <property type="evidence" value="ECO:0007669"/>
    <property type="project" value="TreeGrafter"/>
</dbReference>
<dbReference type="STRING" id="1454373.ACMU_02365"/>
<comment type="similarity">
    <text evidence="2 9 10">Belongs to the RecF family.</text>
</comment>
<evidence type="ECO:0000256" key="2">
    <source>
        <dbReference type="ARBA" id="ARBA00008016"/>
    </source>
</evidence>
<evidence type="ECO:0000313" key="13">
    <source>
        <dbReference type="Proteomes" id="UP000026249"/>
    </source>
</evidence>
<dbReference type="PANTHER" id="PTHR32182:SF0">
    <property type="entry name" value="DNA REPLICATION AND REPAIR PROTEIN RECF"/>
    <property type="match status" value="1"/>
</dbReference>
<dbReference type="PANTHER" id="PTHR32182">
    <property type="entry name" value="DNA REPLICATION AND REPAIR PROTEIN RECF"/>
    <property type="match status" value="1"/>
</dbReference>
<organism evidence="12 13">
    <name type="scientific">Actibacterium mucosum KCTC 23349</name>
    <dbReference type="NCBI Taxonomy" id="1454373"/>
    <lineage>
        <taxon>Bacteria</taxon>
        <taxon>Pseudomonadati</taxon>
        <taxon>Pseudomonadota</taxon>
        <taxon>Alphaproteobacteria</taxon>
        <taxon>Rhodobacterales</taxon>
        <taxon>Roseobacteraceae</taxon>
        <taxon>Actibacterium</taxon>
    </lineage>
</organism>
<keyword evidence="7 9" id="KW-0067">ATP-binding</keyword>
<evidence type="ECO:0000256" key="6">
    <source>
        <dbReference type="ARBA" id="ARBA00022741"/>
    </source>
</evidence>
<evidence type="ECO:0000256" key="10">
    <source>
        <dbReference type="RuleBase" id="RU000578"/>
    </source>
</evidence>
<dbReference type="InterPro" id="IPR003395">
    <property type="entry name" value="RecF/RecN/SMC_N"/>
</dbReference>
<accession>A0A037ZLR0</accession>
<dbReference type="NCBIfam" id="TIGR00611">
    <property type="entry name" value="recf"/>
    <property type="match status" value="1"/>
</dbReference>
<keyword evidence="9 10" id="KW-0227">DNA damage</keyword>
<dbReference type="GO" id="GO:0000731">
    <property type="term" value="P:DNA synthesis involved in DNA repair"/>
    <property type="evidence" value="ECO:0007669"/>
    <property type="project" value="TreeGrafter"/>
</dbReference>
<proteinExistence type="inferred from homology"/>
<dbReference type="InterPro" id="IPR042174">
    <property type="entry name" value="RecF_2"/>
</dbReference>
<evidence type="ECO:0000256" key="5">
    <source>
        <dbReference type="ARBA" id="ARBA00022705"/>
    </source>
</evidence>
<dbReference type="InterPro" id="IPR001238">
    <property type="entry name" value="DNA-binding_RecF"/>
</dbReference>
<dbReference type="RefSeq" id="WP_035255670.1">
    <property type="nucleotide sequence ID" value="NZ_JFKE01000001.1"/>
</dbReference>
<keyword evidence="13" id="KW-1185">Reference proteome</keyword>
<evidence type="ECO:0000256" key="1">
    <source>
        <dbReference type="ARBA" id="ARBA00004496"/>
    </source>
</evidence>
<keyword evidence="6 9" id="KW-0547">Nucleotide-binding</keyword>
<dbReference type="GO" id="GO:0006260">
    <property type="term" value="P:DNA replication"/>
    <property type="evidence" value="ECO:0007669"/>
    <property type="project" value="UniProtKB-UniRule"/>
</dbReference>
<dbReference type="AlphaFoldDB" id="A0A037ZLR0"/>
<dbReference type="InterPro" id="IPR027417">
    <property type="entry name" value="P-loop_NTPase"/>
</dbReference>
<dbReference type="InterPro" id="IPR003593">
    <property type="entry name" value="AAA+_ATPase"/>
</dbReference>
<keyword evidence="5 9" id="KW-0235">DNA replication</keyword>
<evidence type="ECO:0000256" key="8">
    <source>
        <dbReference type="ARBA" id="ARBA00023125"/>
    </source>
</evidence>
<dbReference type="Gene3D" id="3.40.50.300">
    <property type="entry name" value="P-loop containing nucleotide triphosphate hydrolases"/>
    <property type="match status" value="1"/>
</dbReference>
<feature type="domain" description="AAA+ ATPase" evidence="11">
    <location>
        <begin position="25"/>
        <end position="358"/>
    </location>
</feature>
<evidence type="ECO:0000256" key="4">
    <source>
        <dbReference type="ARBA" id="ARBA00022490"/>
    </source>
</evidence>